<comment type="caution">
    <text evidence="4">The sequence shown here is derived from an EMBL/GenBank/DDBJ whole genome shotgun (WGS) entry which is preliminary data.</text>
</comment>
<keyword evidence="5" id="KW-1185">Reference proteome</keyword>
<dbReference type="GO" id="GO:0005829">
    <property type="term" value="C:cytosol"/>
    <property type="evidence" value="ECO:0007669"/>
    <property type="project" value="TreeGrafter"/>
</dbReference>
<dbReference type="InterPro" id="IPR008278">
    <property type="entry name" value="4-PPantetheinyl_Trfase_dom"/>
</dbReference>
<dbReference type="PANTHER" id="PTHR12215:SF10">
    <property type="entry name" value="L-AMINOADIPATE-SEMIALDEHYDE DEHYDROGENASE-PHOSPHOPANTETHEINYL TRANSFERASE"/>
    <property type="match status" value="1"/>
</dbReference>
<dbReference type="Proteomes" id="UP000274271">
    <property type="component" value="Unassembled WGS sequence"/>
</dbReference>
<dbReference type="AlphaFoldDB" id="A0A3P1C8S1"/>
<dbReference type="Pfam" id="PF01648">
    <property type="entry name" value="ACPS"/>
    <property type="match status" value="1"/>
</dbReference>
<dbReference type="EMBL" id="RQJP01000012">
    <property type="protein sequence ID" value="RRB09657.1"/>
    <property type="molecule type" value="Genomic_DNA"/>
</dbReference>
<dbReference type="RefSeq" id="WP_124910710.1">
    <property type="nucleotide sequence ID" value="NZ_RQJP01000012.1"/>
</dbReference>
<evidence type="ECO:0000259" key="3">
    <source>
        <dbReference type="Pfam" id="PF01648"/>
    </source>
</evidence>
<dbReference type="PANTHER" id="PTHR12215">
    <property type="entry name" value="PHOSPHOPANTETHEINE TRANSFERASE"/>
    <property type="match status" value="1"/>
</dbReference>
<feature type="domain" description="4'-phosphopantetheinyl transferase" evidence="3">
    <location>
        <begin position="112"/>
        <end position="181"/>
    </location>
</feature>
<reference evidence="4 5" key="1">
    <citation type="submission" date="2018-11" db="EMBL/GenBank/DDBJ databases">
        <authorList>
            <person name="Zhou Z."/>
            <person name="Wang G."/>
        </authorList>
    </citation>
    <scope>NUCLEOTIDE SEQUENCE [LARGE SCALE GENOMIC DNA]</scope>
    <source>
        <strain evidence="4 5">KCTC42998</strain>
    </source>
</reference>
<gene>
    <name evidence="4" type="ORF">EHT87_31120</name>
</gene>
<dbReference type="InterPro" id="IPR050559">
    <property type="entry name" value="P-Pant_transferase_sf"/>
</dbReference>
<dbReference type="InterPro" id="IPR037143">
    <property type="entry name" value="4-PPantetheinyl_Trfase_dom_sf"/>
</dbReference>
<dbReference type="SUPFAM" id="SSF56214">
    <property type="entry name" value="4'-phosphopantetheinyl transferase"/>
    <property type="match status" value="2"/>
</dbReference>
<keyword evidence="2 4" id="KW-0808">Transferase</keyword>
<sequence>MSSWEKEPLIQIVSAPLGDRWSDQLCHSYLEQIPVSFHSKLNAYRHWADKQRSLIGRLLLAKILHRYHFPESTLEQVKIGRYGKPAIGPGFSFNIAHSFDRIVCVGSRIVDVGIDIEWIRPIDFSDFESVMSPAQWQHITHSPEPVTEFWRHWTVKEAIAKADGRGIGLPLATISIESTTATLDHQHWHVAKLDYWAGYCSYLATNRQIEPALIDVEEYHFG</sequence>
<proteinExistence type="inferred from homology"/>
<dbReference type="GO" id="GO:0008897">
    <property type="term" value="F:holo-[acyl-carrier-protein] synthase activity"/>
    <property type="evidence" value="ECO:0007669"/>
    <property type="project" value="InterPro"/>
</dbReference>
<name>A0A3P1C8S1_9BACT</name>
<comment type="similarity">
    <text evidence="1">Belongs to the P-Pant transferase superfamily. Gsp/Sfp/HetI/AcpT family.</text>
</comment>
<evidence type="ECO:0000256" key="2">
    <source>
        <dbReference type="ARBA" id="ARBA00022679"/>
    </source>
</evidence>
<evidence type="ECO:0000256" key="1">
    <source>
        <dbReference type="ARBA" id="ARBA00010990"/>
    </source>
</evidence>
<accession>A0A3P1C8S1</accession>
<dbReference type="Gene3D" id="3.90.470.20">
    <property type="entry name" value="4'-phosphopantetheinyl transferase domain"/>
    <property type="match status" value="2"/>
</dbReference>
<organism evidence="4 5">
    <name type="scientific">Larkinella knui</name>
    <dbReference type="NCBI Taxonomy" id="2025310"/>
    <lineage>
        <taxon>Bacteria</taxon>
        <taxon>Pseudomonadati</taxon>
        <taxon>Bacteroidota</taxon>
        <taxon>Cytophagia</taxon>
        <taxon>Cytophagales</taxon>
        <taxon>Spirosomataceae</taxon>
        <taxon>Larkinella</taxon>
    </lineage>
</organism>
<dbReference type="GO" id="GO:0019878">
    <property type="term" value="P:lysine biosynthetic process via aminoadipic acid"/>
    <property type="evidence" value="ECO:0007669"/>
    <property type="project" value="TreeGrafter"/>
</dbReference>
<evidence type="ECO:0000313" key="5">
    <source>
        <dbReference type="Proteomes" id="UP000274271"/>
    </source>
</evidence>
<dbReference type="GO" id="GO:0000287">
    <property type="term" value="F:magnesium ion binding"/>
    <property type="evidence" value="ECO:0007669"/>
    <property type="project" value="InterPro"/>
</dbReference>
<protein>
    <submittedName>
        <fullName evidence="4">4'-phosphopantetheinyl transferase superfamily protein</fullName>
    </submittedName>
</protein>
<dbReference type="OrthoDB" id="9808281at2"/>
<evidence type="ECO:0000313" key="4">
    <source>
        <dbReference type="EMBL" id="RRB09657.1"/>
    </source>
</evidence>